<proteinExistence type="predicted"/>
<dbReference type="InterPro" id="IPR007321">
    <property type="entry name" value="Transposase_28"/>
</dbReference>
<evidence type="ECO:0000313" key="3">
    <source>
        <dbReference type="EMBL" id="KAL0442189.1"/>
    </source>
</evidence>
<protein>
    <recommendedName>
        <fullName evidence="2">Transposase (putative) gypsy type domain-containing protein</fullName>
    </recommendedName>
</protein>
<sequence>MSSTDESIRYVGENLGEDPSKATSKRSGSHPQSSTGGRRWSLRQAARHLLDESSTEEDDEKEEDSSPGERDIVHREEKGLLGTRGSRLPGSAYPCSPPPGYMSFFASQLRAGLRFPLPSFFCDTSHEFQVLLNQLAPNSISILVAFSVVFQYNNLIPTFRVFSQCFQLKITEPGVFLLVLMCGVSFLPTLSPPSRWKGDLFFIFPPRPSNVPHRWIYDSPPAVPFSLADRTSNLCAFLDKLNEKAYDCKELAEERLLSHFSLSPRAVPLQEPLNDIMFSKHLRDEHRATTTSPVTRSSKEIPSSSD</sequence>
<evidence type="ECO:0000259" key="2">
    <source>
        <dbReference type="Pfam" id="PF04195"/>
    </source>
</evidence>
<feature type="domain" description="Transposase (putative) gypsy type" evidence="2">
    <location>
        <begin position="105"/>
        <end position="169"/>
    </location>
</feature>
<feature type="region of interest" description="Disordered" evidence="1">
    <location>
        <begin position="1"/>
        <end position="90"/>
    </location>
</feature>
<gene>
    <name evidence="3" type="ORF">Sradi_0157800</name>
</gene>
<feature type="region of interest" description="Disordered" evidence="1">
    <location>
        <begin position="286"/>
        <end position="306"/>
    </location>
</feature>
<dbReference type="AlphaFoldDB" id="A0AAW2WJY4"/>
<name>A0AAW2WJY4_SESRA</name>
<dbReference type="Pfam" id="PF04195">
    <property type="entry name" value="Transposase_28"/>
    <property type="match status" value="1"/>
</dbReference>
<organism evidence="3">
    <name type="scientific">Sesamum radiatum</name>
    <name type="common">Black benniseed</name>
    <dbReference type="NCBI Taxonomy" id="300843"/>
    <lineage>
        <taxon>Eukaryota</taxon>
        <taxon>Viridiplantae</taxon>
        <taxon>Streptophyta</taxon>
        <taxon>Embryophyta</taxon>
        <taxon>Tracheophyta</taxon>
        <taxon>Spermatophyta</taxon>
        <taxon>Magnoliopsida</taxon>
        <taxon>eudicotyledons</taxon>
        <taxon>Gunneridae</taxon>
        <taxon>Pentapetalae</taxon>
        <taxon>asterids</taxon>
        <taxon>lamiids</taxon>
        <taxon>Lamiales</taxon>
        <taxon>Pedaliaceae</taxon>
        <taxon>Sesamum</taxon>
    </lineage>
</organism>
<evidence type="ECO:0000256" key="1">
    <source>
        <dbReference type="SAM" id="MobiDB-lite"/>
    </source>
</evidence>
<feature type="compositionally biased region" description="Acidic residues" evidence="1">
    <location>
        <begin position="53"/>
        <end position="66"/>
    </location>
</feature>
<comment type="caution">
    <text evidence="3">The sequence shown here is derived from an EMBL/GenBank/DDBJ whole genome shotgun (WGS) entry which is preliminary data.</text>
</comment>
<dbReference type="EMBL" id="JACGWJ010000001">
    <property type="protein sequence ID" value="KAL0442189.1"/>
    <property type="molecule type" value="Genomic_DNA"/>
</dbReference>
<accession>A0AAW2WJY4</accession>
<reference evidence="3" key="2">
    <citation type="journal article" date="2024" name="Plant">
        <title>Genomic evolution and insights into agronomic trait innovations of Sesamum species.</title>
        <authorList>
            <person name="Miao H."/>
            <person name="Wang L."/>
            <person name="Qu L."/>
            <person name="Liu H."/>
            <person name="Sun Y."/>
            <person name="Le M."/>
            <person name="Wang Q."/>
            <person name="Wei S."/>
            <person name="Zheng Y."/>
            <person name="Lin W."/>
            <person name="Duan Y."/>
            <person name="Cao H."/>
            <person name="Xiong S."/>
            <person name="Wang X."/>
            <person name="Wei L."/>
            <person name="Li C."/>
            <person name="Ma Q."/>
            <person name="Ju M."/>
            <person name="Zhao R."/>
            <person name="Li G."/>
            <person name="Mu C."/>
            <person name="Tian Q."/>
            <person name="Mei H."/>
            <person name="Zhang T."/>
            <person name="Gao T."/>
            <person name="Zhang H."/>
        </authorList>
    </citation>
    <scope>NUCLEOTIDE SEQUENCE</scope>
    <source>
        <strain evidence="3">G02</strain>
    </source>
</reference>
<feature type="compositionally biased region" description="Polar residues" evidence="1">
    <location>
        <begin position="289"/>
        <end position="306"/>
    </location>
</feature>
<feature type="compositionally biased region" description="Basic and acidic residues" evidence="1">
    <location>
        <begin position="67"/>
        <end position="79"/>
    </location>
</feature>
<reference evidence="3" key="1">
    <citation type="submission" date="2020-06" db="EMBL/GenBank/DDBJ databases">
        <authorList>
            <person name="Li T."/>
            <person name="Hu X."/>
            <person name="Zhang T."/>
            <person name="Song X."/>
            <person name="Zhang H."/>
            <person name="Dai N."/>
            <person name="Sheng W."/>
            <person name="Hou X."/>
            <person name="Wei L."/>
        </authorList>
    </citation>
    <scope>NUCLEOTIDE SEQUENCE</scope>
    <source>
        <strain evidence="3">G02</strain>
        <tissue evidence="3">Leaf</tissue>
    </source>
</reference>